<keyword evidence="3" id="KW-0804">Transcription</keyword>
<dbReference type="Gene3D" id="4.10.280.10">
    <property type="entry name" value="Helix-loop-helix DNA-binding domain"/>
    <property type="match status" value="1"/>
</dbReference>
<gene>
    <name evidence="7" type="ORF">K7X08_021915</name>
</gene>
<dbReference type="GO" id="GO:0046983">
    <property type="term" value="F:protein dimerization activity"/>
    <property type="evidence" value="ECO:0007669"/>
    <property type="project" value="InterPro"/>
</dbReference>
<dbReference type="Proteomes" id="UP001152561">
    <property type="component" value="Unassembled WGS sequence"/>
</dbReference>
<name>A0A9Q1QUS8_9SOLA</name>
<reference evidence="8" key="1">
    <citation type="journal article" date="2023" name="Proc. Natl. Acad. Sci. U.S.A.">
        <title>Genomic and structural basis for evolution of tropane alkaloid biosynthesis.</title>
        <authorList>
            <person name="Wanga Y.-J."/>
            <person name="Taina T."/>
            <person name="Yua J.-Y."/>
            <person name="Lia J."/>
            <person name="Xua B."/>
            <person name="Chenc J."/>
            <person name="D'Auriad J.C."/>
            <person name="Huanga J.-P."/>
            <person name="Huanga S.-X."/>
        </authorList>
    </citation>
    <scope>NUCLEOTIDE SEQUENCE [LARGE SCALE GENOMIC DNA]</scope>
    <source>
        <strain evidence="8">cv. KIB-2019</strain>
    </source>
</reference>
<dbReference type="PROSITE" id="PS50888">
    <property type="entry name" value="BHLH"/>
    <property type="match status" value="1"/>
</dbReference>
<dbReference type="Pfam" id="PF00010">
    <property type="entry name" value="HLH"/>
    <property type="match status" value="1"/>
</dbReference>
<protein>
    <recommendedName>
        <fullName evidence="6">BHLH domain-containing protein</fullName>
    </recommendedName>
</protein>
<keyword evidence="8" id="KW-1185">Reference proteome</keyword>
<dbReference type="SMART" id="SM00353">
    <property type="entry name" value="HLH"/>
    <property type="match status" value="1"/>
</dbReference>
<proteinExistence type="predicted"/>
<evidence type="ECO:0000256" key="1">
    <source>
        <dbReference type="ARBA" id="ARBA00004123"/>
    </source>
</evidence>
<comment type="caution">
    <text evidence="7">The sequence shown here is derived from an EMBL/GenBank/DDBJ whole genome shotgun (WGS) entry which is preliminary data.</text>
</comment>
<feature type="coiled-coil region" evidence="5">
    <location>
        <begin position="152"/>
        <end position="212"/>
    </location>
</feature>
<evidence type="ECO:0000313" key="7">
    <source>
        <dbReference type="EMBL" id="KAJ8528223.1"/>
    </source>
</evidence>
<evidence type="ECO:0000256" key="2">
    <source>
        <dbReference type="ARBA" id="ARBA00023015"/>
    </source>
</evidence>
<keyword evidence="5" id="KW-0175">Coiled coil</keyword>
<keyword evidence="4" id="KW-0539">Nucleus</keyword>
<dbReference type="OrthoDB" id="5778525at2759"/>
<dbReference type="CDD" id="cd11393">
    <property type="entry name" value="bHLH_AtbHLH_like"/>
    <property type="match status" value="1"/>
</dbReference>
<evidence type="ECO:0000256" key="4">
    <source>
        <dbReference type="ARBA" id="ARBA00023242"/>
    </source>
</evidence>
<evidence type="ECO:0000256" key="5">
    <source>
        <dbReference type="SAM" id="Coils"/>
    </source>
</evidence>
<dbReference type="InterPro" id="IPR011598">
    <property type="entry name" value="bHLH_dom"/>
</dbReference>
<dbReference type="SUPFAM" id="SSF47459">
    <property type="entry name" value="HLH, helix-loop-helix DNA-binding domain"/>
    <property type="match status" value="1"/>
</dbReference>
<evidence type="ECO:0000256" key="3">
    <source>
        <dbReference type="ARBA" id="ARBA00023163"/>
    </source>
</evidence>
<evidence type="ECO:0000259" key="6">
    <source>
        <dbReference type="PROSITE" id="PS50888"/>
    </source>
</evidence>
<dbReference type="GO" id="GO:0005634">
    <property type="term" value="C:nucleus"/>
    <property type="evidence" value="ECO:0007669"/>
    <property type="project" value="UniProtKB-SubCell"/>
</dbReference>
<dbReference type="InterPro" id="IPR036638">
    <property type="entry name" value="HLH_DNA-bd_sf"/>
</dbReference>
<dbReference type="InterPro" id="IPR044658">
    <property type="entry name" value="bHLH92/bHLH041-like"/>
</dbReference>
<sequence>MSNDQNKHSSSSSEYSSLIFNISNTCYVTETTQTDEIQNLTKFQGQQFPKINGEDDAITRAYLAVLSSSPSSSLSRGQIQENLTRDHRLATRKATAFRKFRSTLGPNASIGARTCTHNMLKRSMTFFKNLYLMNRKEKVQVNRLTNTQVHHIISERRRREKLNENFQQLRALLPPGTKKDKVSILASTTEYLSSLKDQVKEQCKRNEILEAQLLTKSEASQFHQHGSGRVAVYITYIEARIVDLQVIVRGKCSILDLVIHLLEFLKMANIVSLVSVEANTMMVQSFPVALITLRLSIQGDEWDECAFLEAAKRVVGDMT</sequence>
<dbReference type="InterPro" id="IPR055477">
    <property type="entry name" value="DUF7049"/>
</dbReference>
<dbReference type="PANTHER" id="PTHR46665">
    <property type="entry name" value="TRANSCRIPTION FACTOR BHLH041-RELATED-RELATED"/>
    <property type="match status" value="1"/>
</dbReference>
<comment type="subcellular location">
    <subcellularLocation>
        <location evidence="1">Nucleus</location>
    </subcellularLocation>
</comment>
<organism evidence="7 8">
    <name type="scientific">Anisodus acutangulus</name>
    <dbReference type="NCBI Taxonomy" id="402998"/>
    <lineage>
        <taxon>Eukaryota</taxon>
        <taxon>Viridiplantae</taxon>
        <taxon>Streptophyta</taxon>
        <taxon>Embryophyta</taxon>
        <taxon>Tracheophyta</taxon>
        <taxon>Spermatophyta</taxon>
        <taxon>Magnoliopsida</taxon>
        <taxon>eudicotyledons</taxon>
        <taxon>Gunneridae</taxon>
        <taxon>Pentapetalae</taxon>
        <taxon>asterids</taxon>
        <taxon>lamiids</taxon>
        <taxon>Solanales</taxon>
        <taxon>Solanaceae</taxon>
        <taxon>Solanoideae</taxon>
        <taxon>Hyoscyameae</taxon>
        <taxon>Anisodus</taxon>
    </lineage>
</organism>
<keyword evidence="2" id="KW-0805">Transcription regulation</keyword>
<accession>A0A9Q1QUS8</accession>
<dbReference type="EMBL" id="JAJAGQ010000023">
    <property type="protein sequence ID" value="KAJ8528223.1"/>
    <property type="molecule type" value="Genomic_DNA"/>
</dbReference>
<dbReference type="Pfam" id="PF23132">
    <property type="entry name" value="DUF7049"/>
    <property type="match status" value="1"/>
</dbReference>
<dbReference type="PANTHER" id="PTHR46665:SF1">
    <property type="entry name" value="SPERMATOGENESIS- AND OOGENESIS-SPECIFIC BASIC HELIX-LOOP-HELIX-CONTAINING PROTEIN 1"/>
    <property type="match status" value="1"/>
</dbReference>
<dbReference type="InterPro" id="IPR045239">
    <property type="entry name" value="bHLH95_bHLH"/>
</dbReference>
<evidence type="ECO:0000313" key="8">
    <source>
        <dbReference type="Proteomes" id="UP001152561"/>
    </source>
</evidence>
<dbReference type="AlphaFoldDB" id="A0A9Q1QUS8"/>
<feature type="domain" description="BHLH" evidence="6">
    <location>
        <begin position="146"/>
        <end position="195"/>
    </location>
</feature>